<dbReference type="Pfam" id="PF22564">
    <property type="entry name" value="HAAS"/>
    <property type="match status" value="1"/>
</dbReference>
<feature type="transmembrane region" description="Helical" evidence="1">
    <location>
        <begin position="90"/>
        <end position="111"/>
    </location>
</feature>
<keyword evidence="1" id="KW-0812">Transmembrane</keyword>
<feature type="transmembrane region" description="Helical" evidence="1">
    <location>
        <begin position="117"/>
        <end position="143"/>
    </location>
</feature>
<keyword evidence="1" id="KW-1133">Transmembrane helix</keyword>
<keyword evidence="1" id="KW-0472">Membrane</keyword>
<protein>
    <submittedName>
        <fullName evidence="2">Permease prefix domain 1-containing protein</fullName>
    </submittedName>
</protein>
<keyword evidence="3" id="KW-1185">Reference proteome</keyword>
<dbReference type="InterPro" id="IPR047928">
    <property type="entry name" value="Perm_prefix_1"/>
</dbReference>
<evidence type="ECO:0000256" key="1">
    <source>
        <dbReference type="SAM" id="Phobius"/>
    </source>
</evidence>
<sequence>MNATLTDRYVDAATRSVPENQRAEIAAELRERIADQLDARLEAGQPHDSAERAVLTELGDPDKLAAGYTDRKLYLIGPRYYLDWWRLLKLLWAIVPACAVFGVALGMTLAGEPFGDIVGSVFAVLISTIVHVGFWVTLVFFIVERSGSKAPMSGEWTPDSLPEPREKGTTFGEMIASIVFLVLAAGAVVWDHFIGFAPSEPGLSFLDPGLWPWWVFLLFLVMAVEAMLAVLVYVVGRWTIAFAVLNTVLALAVAVPALVLLVQGTLINPEFFSTVIPEDSAATVASVVSTVTGFVIAGVAAWDILDGFLKALRARR</sequence>
<name>A0ABP5ANA6_9MICO</name>
<organism evidence="2 3">
    <name type="scientific">Microbacterium aoyamense</name>
    <dbReference type="NCBI Taxonomy" id="344166"/>
    <lineage>
        <taxon>Bacteria</taxon>
        <taxon>Bacillati</taxon>
        <taxon>Actinomycetota</taxon>
        <taxon>Actinomycetes</taxon>
        <taxon>Micrococcales</taxon>
        <taxon>Microbacteriaceae</taxon>
        <taxon>Microbacterium</taxon>
    </lineage>
</organism>
<proteinExistence type="predicted"/>
<dbReference type="Proteomes" id="UP001501343">
    <property type="component" value="Unassembled WGS sequence"/>
</dbReference>
<evidence type="ECO:0000313" key="2">
    <source>
        <dbReference type="EMBL" id="GAA1915890.1"/>
    </source>
</evidence>
<accession>A0ABP5ANA6</accession>
<dbReference type="RefSeq" id="WP_248145190.1">
    <property type="nucleotide sequence ID" value="NZ_BAAAOF010000002.1"/>
</dbReference>
<reference evidence="3" key="1">
    <citation type="journal article" date="2019" name="Int. J. Syst. Evol. Microbiol.">
        <title>The Global Catalogue of Microorganisms (GCM) 10K type strain sequencing project: providing services to taxonomists for standard genome sequencing and annotation.</title>
        <authorList>
            <consortium name="The Broad Institute Genomics Platform"/>
            <consortium name="The Broad Institute Genome Sequencing Center for Infectious Disease"/>
            <person name="Wu L."/>
            <person name="Ma J."/>
        </authorList>
    </citation>
    <scope>NUCLEOTIDE SEQUENCE [LARGE SCALE GENOMIC DNA]</scope>
    <source>
        <strain evidence="3">JCM 14900</strain>
    </source>
</reference>
<feature type="transmembrane region" description="Helical" evidence="1">
    <location>
        <begin position="174"/>
        <end position="193"/>
    </location>
</feature>
<comment type="caution">
    <text evidence="2">The sequence shown here is derived from an EMBL/GenBank/DDBJ whole genome shotgun (WGS) entry which is preliminary data.</text>
</comment>
<dbReference type="EMBL" id="BAAAOF010000002">
    <property type="protein sequence ID" value="GAA1915890.1"/>
    <property type="molecule type" value="Genomic_DNA"/>
</dbReference>
<feature type="transmembrane region" description="Helical" evidence="1">
    <location>
        <begin position="213"/>
        <end position="235"/>
    </location>
</feature>
<evidence type="ECO:0000313" key="3">
    <source>
        <dbReference type="Proteomes" id="UP001501343"/>
    </source>
</evidence>
<dbReference type="NCBIfam" id="NF038403">
    <property type="entry name" value="perm_prefix_1"/>
    <property type="match status" value="1"/>
</dbReference>
<feature type="transmembrane region" description="Helical" evidence="1">
    <location>
        <begin position="242"/>
        <end position="262"/>
    </location>
</feature>
<feature type="transmembrane region" description="Helical" evidence="1">
    <location>
        <begin position="282"/>
        <end position="305"/>
    </location>
</feature>
<gene>
    <name evidence="2" type="ORF">GCM10009775_05460</name>
</gene>